<proteinExistence type="predicted"/>
<organism evidence="1 2">
    <name type="scientific">Hymenobacter cellulosivorans</name>
    <dbReference type="NCBI Taxonomy" id="2932249"/>
    <lineage>
        <taxon>Bacteria</taxon>
        <taxon>Pseudomonadati</taxon>
        <taxon>Bacteroidota</taxon>
        <taxon>Cytophagia</taxon>
        <taxon>Cytophagales</taxon>
        <taxon>Hymenobacteraceae</taxon>
        <taxon>Hymenobacter</taxon>
    </lineage>
</organism>
<evidence type="ECO:0000313" key="2">
    <source>
        <dbReference type="Proteomes" id="UP000831785"/>
    </source>
</evidence>
<dbReference type="RefSeq" id="WP_244713411.1">
    <property type="nucleotide sequence ID" value="NZ_CP095049.1"/>
</dbReference>
<keyword evidence="2" id="KW-1185">Reference proteome</keyword>
<evidence type="ECO:0000313" key="1">
    <source>
        <dbReference type="EMBL" id="UOQ50679.1"/>
    </source>
</evidence>
<dbReference type="EMBL" id="CP095049">
    <property type="protein sequence ID" value="UOQ50679.1"/>
    <property type="molecule type" value="Genomic_DNA"/>
</dbReference>
<accession>A0ABY4F1X6</accession>
<protein>
    <submittedName>
        <fullName evidence="1">Uncharacterized protein</fullName>
    </submittedName>
</protein>
<sequence length="193" mass="22243">MNVDLTATYKDARNLLNTWKSRYSAKEYPQKVIANIFYRKYTIDKIFPQIINNQHSDWHTAYRANMNKYADTAQREIIPVLESNLSSNKKVTTMKYSDFEPYIDSASKGNIESVKSLEYSYFLNRIFDELIIIWISMVNSGISKTNAVAQLTRAVLAPGTSINSYADIESVFDQLGAEQYLQSLMMKEMTNQL</sequence>
<reference evidence="1 2" key="1">
    <citation type="submission" date="2022-04" db="EMBL/GenBank/DDBJ databases">
        <title>Hymenobacter sp. isolated from the air.</title>
        <authorList>
            <person name="Won M."/>
            <person name="Lee C.-M."/>
            <person name="Woen H.-Y."/>
            <person name="Kwon S.-W."/>
        </authorList>
    </citation>
    <scope>NUCLEOTIDE SEQUENCE [LARGE SCALE GENOMIC DNA]</scope>
    <source>
        <strain evidence="2">5116 S-27</strain>
    </source>
</reference>
<dbReference type="Proteomes" id="UP000831785">
    <property type="component" value="Chromosome"/>
</dbReference>
<name>A0ABY4F1X6_9BACT</name>
<gene>
    <name evidence="1" type="ORF">MUN80_13005</name>
</gene>